<keyword evidence="4" id="KW-0799">Topoisomerase</keyword>
<dbReference type="PRINTS" id="PR00416">
    <property type="entry name" value="EUTPISMRASEI"/>
</dbReference>
<protein>
    <recommendedName>
        <fullName evidence="3">DNA topoisomerase</fullName>
        <ecNumber evidence="3">5.6.2.1</ecNumber>
    </recommendedName>
</protein>
<dbReference type="EMBL" id="CP071517">
    <property type="protein sequence ID" value="QSX75732.1"/>
    <property type="molecule type" value="Genomic_DNA"/>
</dbReference>
<evidence type="ECO:0000256" key="1">
    <source>
        <dbReference type="ARBA" id="ARBA00000213"/>
    </source>
</evidence>
<sequence length="361" mass="40046">MAARERSTTSSSKTAEAELSAAAGGLVYVSDDVPGLRRRRAGKGFSYLDANGRTVRDATTLARIRALAIPPAYRDVWICTRANGHLQATGRDARGRKQYRYHPDWSQVRDSNKFDRIVAFGASLPRLRRRLRSDLARSGLGREKVSAIVVAVLADTLLRIGNDEYVRGNGSFGLTTLRNRHVEFLRGGRAKFRFRGKGGLEHDVVLDDARLTRLMHRCQQLPGQMLFQYRDEDDNVQPVDSGLVNDYLRDATGGDFTAKDFRTWGGTLTAIRLLAGSEVPHKDNGQPDAQGIVATRNAVIKEVAQLLGNTPAICRKSYIDPAVFACWEDGRLHRATANARGARQWEQAALRLLKRAHRNGG</sequence>
<dbReference type="InterPro" id="IPR014711">
    <property type="entry name" value="TopoI_cat_a-hlx-sub_euk"/>
</dbReference>
<dbReference type="Gene3D" id="3.30.66.10">
    <property type="entry name" value="DNA topoisomerase I domain"/>
    <property type="match status" value="1"/>
</dbReference>
<evidence type="ECO:0000259" key="7">
    <source>
        <dbReference type="Pfam" id="PF01028"/>
    </source>
</evidence>
<dbReference type="Gene3D" id="1.10.132.120">
    <property type="match status" value="1"/>
</dbReference>
<evidence type="ECO:0000256" key="2">
    <source>
        <dbReference type="ARBA" id="ARBA00006645"/>
    </source>
</evidence>
<dbReference type="Gene3D" id="3.90.15.10">
    <property type="entry name" value="Topoisomerase I, Chain A, domain 3"/>
    <property type="match status" value="1"/>
</dbReference>
<comment type="catalytic activity">
    <reaction evidence="1">
        <text>ATP-independent breakage of single-stranded DNA, followed by passage and rejoining.</text>
        <dbReference type="EC" id="5.6.2.1"/>
    </reaction>
</comment>
<evidence type="ECO:0000256" key="6">
    <source>
        <dbReference type="ARBA" id="ARBA00023235"/>
    </source>
</evidence>
<comment type="similarity">
    <text evidence="2">Belongs to the type IB topoisomerase family.</text>
</comment>
<organism evidence="9 10">
    <name type="scientific">Lysobacter arenosi</name>
    <dbReference type="NCBI Taxonomy" id="2795387"/>
    <lineage>
        <taxon>Bacteria</taxon>
        <taxon>Pseudomonadati</taxon>
        <taxon>Pseudomonadota</taxon>
        <taxon>Gammaproteobacteria</taxon>
        <taxon>Lysobacterales</taxon>
        <taxon>Lysobacteraceae</taxon>
        <taxon>Lysobacter</taxon>
    </lineage>
</organism>
<dbReference type="RefSeq" id="WP_200605088.1">
    <property type="nucleotide sequence ID" value="NZ_CP071517.1"/>
</dbReference>
<dbReference type="EC" id="5.6.2.1" evidence="3"/>
<reference evidence="9 10" key="1">
    <citation type="submission" date="2021-02" db="EMBL/GenBank/DDBJ databases">
        <title>Lysobacter arenosi sp. nov., isolated from soil of gangwondo yeongwol, south Korea.</title>
        <authorList>
            <person name="Kim K.R."/>
            <person name="Kim K.H."/>
            <person name="Jeon C.O."/>
        </authorList>
    </citation>
    <scope>NUCLEOTIDE SEQUENCE [LARGE SCALE GENOMIC DNA]</scope>
    <source>
        <strain evidence="9 10">R7</strain>
    </source>
</reference>
<evidence type="ECO:0000256" key="4">
    <source>
        <dbReference type="ARBA" id="ARBA00023029"/>
    </source>
</evidence>
<evidence type="ECO:0000256" key="5">
    <source>
        <dbReference type="ARBA" id="ARBA00023125"/>
    </source>
</evidence>
<dbReference type="PROSITE" id="PS52038">
    <property type="entry name" value="TOPO_IB_2"/>
    <property type="match status" value="1"/>
</dbReference>
<feature type="domain" description="DNA topoisomerase IB N-terminal" evidence="8">
    <location>
        <begin position="44"/>
        <end position="92"/>
    </location>
</feature>
<name>A0ABX7RFM2_9GAMM</name>
<evidence type="ECO:0000313" key="10">
    <source>
        <dbReference type="Proteomes" id="UP000663400"/>
    </source>
</evidence>
<feature type="domain" description="DNA topoisomerase I catalytic core eukaryotic-type" evidence="7">
    <location>
        <begin position="106"/>
        <end position="316"/>
    </location>
</feature>
<proteinExistence type="inferred from homology"/>
<gene>
    <name evidence="9" type="ORF">HIV01_004185</name>
</gene>
<dbReference type="Proteomes" id="UP000663400">
    <property type="component" value="Chromosome"/>
</dbReference>
<dbReference type="InterPro" id="IPR035447">
    <property type="entry name" value="DNA_topo_I_N_sf"/>
</dbReference>
<dbReference type="Pfam" id="PF01028">
    <property type="entry name" value="Topoisom_I"/>
    <property type="match status" value="1"/>
</dbReference>
<keyword evidence="5" id="KW-0238">DNA-binding</keyword>
<dbReference type="InterPro" id="IPR001631">
    <property type="entry name" value="TopoI"/>
</dbReference>
<evidence type="ECO:0000259" key="8">
    <source>
        <dbReference type="Pfam" id="PF21338"/>
    </source>
</evidence>
<accession>A0ABX7RFM2</accession>
<dbReference type="Pfam" id="PF21338">
    <property type="entry name" value="Top1B_N_bact"/>
    <property type="match status" value="1"/>
</dbReference>
<keyword evidence="10" id="KW-1185">Reference proteome</keyword>
<dbReference type="InterPro" id="IPR011010">
    <property type="entry name" value="DNA_brk_join_enz"/>
</dbReference>
<dbReference type="SUPFAM" id="SSF56349">
    <property type="entry name" value="DNA breaking-rejoining enzymes"/>
    <property type="match status" value="1"/>
</dbReference>
<keyword evidence="6" id="KW-0413">Isomerase</keyword>
<dbReference type="InterPro" id="IPR049331">
    <property type="entry name" value="Top1B_N_bact"/>
</dbReference>
<evidence type="ECO:0000313" key="9">
    <source>
        <dbReference type="EMBL" id="QSX75732.1"/>
    </source>
</evidence>
<evidence type="ECO:0000256" key="3">
    <source>
        <dbReference type="ARBA" id="ARBA00012891"/>
    </source>
</evidence>
<dbReference type="SUPFAM" id="SSF55869">
    <property type="entry name" value="DNA topoisomerase I domain"/>
    <property type="match status" value="1"/>
</dbReference>
<dbReference type="InterPro" id="IPR013500">
    <property type="entry name" value="TopoI_cat_euk"/>
</dbReference>